<accession>A0A3R7JRF5</accession>
<gene>
    <name evidence="1" type="ORF">CSKR_104829</name>
</gene>
<dbReference type="EMBL" id="NIRI02000056">
    <property type="protein sequence ID" value="KAG5445640.1"/>
    <property type="molecule type" value="Genomic_DNA"/>
</dbReference>
<sequence length="132" mass="15172">MFLVVSRELEAKGFRESERLSKKSKKKCGRQCHSAVASPYFHSLALVEEATNRPTINQRTRATYIPQHCRLSRVPRQLQISNECQLVVTTTFVRGIRPPRWGRSSLFKMVKPFRSLMFSCTVGFLGQVARIN</sequence>
<evidence type="ECO:0000313" key="1">
    <source>
        <dbReference type="EMBL" id="KAG5445640.1"/>
    </source>
</evidence>
<reference evidence="1 2" key="2">
    <citation type="journal article" date="2021" name="Genomics">
        <title>High-quality reference genome for Clonorchis sinensis.</title>
        <authorList>
            <person name="Young N.D."/>
            <person name="Stroehlein A.J."/>
            <person name="Kinkar L."/>
            <person name="Wang T."/>
            <person name="Sohn W.M."/>
            <person name="Chang B.C.H."/>
            <person name="Kaur P."/>
            <person name="Weisz D."/>
            <person name="Dudchenko O."/>
            <person name="Aiden E.L."/>
            <person name="Korhonen P.K."/>
            <person name="Gasser R.B."/>
        </authorList>
    </citation>
    <scope>NUCLEOTIDE SEQUENCE [LARGE SCALE GENOMIC DNA]</scope>
    <source>
        <strain evidence="1">Cs-k2</strain>
    </source>
</reference>
<dbReference type="AlphaFoldDB" id="A0A3R7JRF5"/>
<reference evidence="1 2" key="1">
    <citation type="journal article" date="2018" name="Biotechnol. Adv.">
        <title>Improved genomic resources and new bioinformatic workflow for the carcinogenic parasite Clonorchis sinensis: Biotechnological implications.</title>
        <authorList>
            <person name="Wang D."/>
            <person name="Korhonen P.K."/>
            <person name="Gasser R.B."/>
            <person name="Young N.D."/>
        </authorList>
    </citation>
    <scope>NUCLEOTIDE SEQUENCE [LARGE SCALE GENOMIC DNA]</scope>
    <source>
        <strain evidence="1">Cs-k2</strain>
    </source>
</reference>
<dbReference type="InParanoid" id="A0A3R7JRF5"/>
<comment type="caution">
    <text evidence="1">The sequence shown here is derived from an EMBL/GenBank/DDBJ whole genome shotgun (WGS) entry which is preliminary data.</text>
</comment>
<organism evidence="1 2">
    <name type="scientific">Clonorchis sinensis</name>
    <name type="common">Chinese liver fluke</name>
    <dbReference type="NCBI Taxonomy" id="79923"/>
    <lineage>
        <taxon>Eukaryota</taxon>
        <taxon>Metazoa</taxon>
        <taxon>Spiralia</taxon>
        <taxon>Lophotrochozoa</taxon>
        <taxon>Platyhelminthes</taxon>
        <taxon>Trematoda</taxon>
        <taxon>Digenea</taxon>
        <taxon>Opisthorchiida</taxon>
        <taxon>Opisthorchiata</taxon>
        <taxon>Opisthorchiidae</taxon>
        <taxon>Clonorchis</taxon>
    </lineage>
</organism>
<proteinExistence type="predicted"/>
<protein>
    <submittedName>
        <fullName evidence="1">Uncharacterized protein</fullName>
    </submittedName>
</protein>
<keyword evidence="2" id="KW-1185">Reference proteome</keyword>
<evidence type="ECO:0000313" key="2">
    <source>
        <dbReference type="Proteomes" id="UP000286415"/>
    </source>
</evidence>
<dbReference type="Proteomes" id="UP000286415">
    <property type="component" value="Unassembled WGS sequence"/>
</dbReference>
<name>A0A3R7JRF5_CLOSI</name>